<dbReference type="PANTHER" id="PTHR14503">
    <property type="entry name" value="MITOCHONDRIAL RIBOSOMAL PROTEIN 34 FAMILY MEMBER"/>
    <property type="match status" value="1"/>
</dbReference>
<dbReference type="PANTHER" id="PTHR14503:SF4">
    <property type="entry name" value="LARGE RIBOSOMAL SUBUNIT PROTEIN BL34M"/>
    <property type="match status" value="1"/>
</dbReference>
<dbReference type="GO" id="GO:0005762">
    <property type="term" value="C:mitochondrial large ribosomal subunit"/>
    <property type="evidence" value="ECO:0007669"/>
    <property type="project" value="TreeGrafter"/>
</dbReference>
<accession>A0AA38LYI4</accession>
<dbReference type="GO" id="GO:0006412">
    <property type="term" value="P:translation"/>
    <property type="evidence" value="ECO:0007669"/>
    <property type="project" value="InterPro"/>
</dbReference>
<gene>
    <name evidence="4" type="ORF">MKK02DRAFT_40198</name>
</gene>
<dbReference type="AlphaFoldDB" id="A0AA38LYI4"/>
<comment type="caution">
    <text evidence="4">The sequence shown here is derived from an EMBL/GenBank/DDBJ whole genome shotgun (WGS) entry which is preliminary data.</text>
</comment>
<dbReference type="RefSeq" id="XP_052949645.1">
    <property type="nucleotide sequence ID" value="XM_053091002.1"/>
</dbReference>
<evidence type="ECO:0000256" key="2">
    <source>
        <dbReference type="ARBA" id="ARBA00022980"/>
    </source>
</evidence>
<dbReference type="Pfam" id="PF00468">
    <property type="entry name" value="Ribosomal_L34"/>
    <property type="match status" value="1"/>
</dbReference>
<dbReference type="EMBL" id="JAKWFO010000001">
    <property type="protein sequence ID" value="KAI9639868.1"/>
    <property type="molecule type" value="Genomic_DNA"/>
</dbReference>
<dbReference type="Proteomes" id="UP001164286">
    <property type="component" value="Unassembled WGS sequence"/>
</dbReference>
<dbReference type="GO" id="GO:0003735">
    <property type="term" value="F:structural constituent of ribosome"/>
    <property type="evidence" value="ECO:0007669"/>
    <property type="project" value="InterPro"/>
</dbReference>
<sequence>MPRFIPRLSALTLPTRLIPTTLPTLLARPSLLTLPSSSVSATPRLFSQSSSPFFPRARLALSSAPSLLSLLSLSARPSLSASPVQTQIRTLAYGTTYQPSQRKRKRKYGFLARLKGGRLGKAVLSRRRIQGRRFLSH</sequence>
<dbReference type="Gene3D" id="1.10.287.3980">
    <property type="match status" value="1"/>
</dbReference>
<proteinExistence type="inferred from homology"/>
<keyword evidence="3" id="KW-0687">Ribonucleoprotein</keyword>
<keyword evidence="5" id="KW-1185">Reference proteome</keyword>
<protein>
    <submittedName>
        <fullName evidence="4">Ribosomal protein</fullName>
    </submittedName>
</protein>
<reference evidence="4" key="1">
    <citation type="journal article" date="2022" name="G3 (Bethesda)">
        <title>High quality genome of the basidiomycete yeast Dioszegia hungarica PDD-24b-2 isolated from cloud water.</title>
        <authorList>
            <person name="Jarrige D."/>
            <person name="Haridas S."/>
            <person name="Bleykasten-Grosshans C."/>
            <person name="Joly M."/>
            <person name="Nadalig T."/>
            <person name="Sancelme M."/>
            <person name="Vuilleumier S."/>
            <person name="Grigoriev I.V."/>
            <person name="Amato P."/>
            <person name="Bringel F."/>
        </authorList>
    </citation>
    <scope>NUCLEOTIDE SEQUENCE</scope>
    <source>
        <strain evidence="4">PDD-24b-2</strain>
    </source>
</reference>
<evidence type="ECO:0000313" key="4">
    <source>
        <dbReference type="EMBL" id="KAI9639868.1"/>
    </source>
</evidence>
<evidence type="ECO:0000313" key="5">
    <source>
        <dbReference type="Proteomes" id="UP001164286"/>
    </source>
</evidence>
<keyword evidence="2 4" id="KW-0689">Ribosomal protein</keyword>
<organism evidence="4 5">
    <name type="scientific">Dioszegia hungarica</name>
    <dbReference type="NCBI Taxonomy" id="4972"/>
    <lineage>
        <taxon>Eukaryota</taxon>
        <taxon>Fungi</taxon>
        <taxon>Dikarya</taxon>
        <taxon>Basidiomycota</taxon>
        <taxon>Agaricomycotina</taxon>
        <taxon>Tremellomycetes</taxon>
        <taxon>Tremellales</taxon>
        <taxon>Bulleribasidiaceae</taxon>
        <taxon>Dioszegia</taxon>
    </lineage>
</organism>
<dbReference type="GeneID" id="77730207"/>
<dbReference type="NCBIfam" id="TIGR01030">
    <property type="entry name" value="rpmH_bact"/>
    <property type="match status" value="1"/>
</dbReference>
<name>A0AA38LYI4_9TREE</name>
<evidence type="ECO:0000256" key="1">
    <source>
        <dbReference type="ARBA" id="ARBA00010111"/>
    </source>
</evidence>
<comment type="similarity">
    <text evidence="1">Belongs to the bacterial ribosomal protein bL34 family.</text>
</comment>
<evidence type="ECO:0000256" key="3">
    <source>
        <dbReference type="ARBA" id="ARBA00023274"/>
    </source>
</evidence>
<dbReference type="InterPro" id="IPR000271">
    <property type="entry name" value="Ribosomal_bL34"/>
</dbReference>